<dbReference type="PANTHER" id="PTHR11113:SF14">
    <property type="entry name" value="N-ACETYLGLUCOSAMINE-6-PHOSPHATE DEACETYLASE"/>
    <property type="match status" value="1"/>
</dbReference>
<dbReference type="InterPro" id="IPR011059">
    <property type="entry name" value="Metal-dep_hydrolase_composite"/>
</dbReference>
<dbReference type="Pfam" id="PF01979">
    <property type="entry name" value="Amidohydro_1"/>
    <property type="match status" value="1"/>
</dbReference>
<dbReference type="EMBL" id="KV428096">
    <property type="protein sequence ID" value="KZT36916.1"/>
    <property type="molecule type" value="Genomic_DNA"/>
</dbReference>
<evidence type="ECO:0000256" key="2">
    <source>
        <dbReference type="SAM" id="MobiDB-lite"/>
    </source>
</evidence>
<dbReference type="AlphaFoldDB" id="A0A166BZQ9"/>
<dbReference type="STRING" id="1314776.A0A166BZQ9"/>
<organism evidence="4 5">
    <name type="scientific">Sistotremastrum suecicum HHB10207 ss-3</name>
    <dbReference type="NCBI Taxonomy" id="1314776"/>
    <lineage>
        <taxon>Eukaryota</taxon>
        <taxon>Fungi</taxon>
        <taxon>Dikarya</taxon>
        <taxon>Basidiomycota</taxon>
        <taxon>Agaricomycotina</taxon>
        <taxon>Agaricomycetes</taxon>
        <taxon>Sistotremastrales</taxon>
        <taxon>Sistotremastraceae</taxon>
        <taxon>Sistotremastrum</taxon>
    </lineage>
</organism>
<dbReference type="GO" id="GO:0008448">
    <property type="term" value="F:N-acetylglucosamine-6-phosphate deacetylase activity"/>
    <property type="evidence" value="ECO:0007669"/>
    <property type="project" value="TreeGrafter"/>
</dbReference>
<feature type="region of interest" description="Disordered" evidence="2">
    <location>
        <begin position="359"/>
        <end position="378"/>
    </location>
</feature>
<evidence type="ECO:0000313" key="5">
    <source>
        <dbReference type="Proteomes" id="UP000076798"/>
    </source>
</evidence>
<feature type="domain" description="Amidohydrolase-related" evidence="3">
    <location>
        <begin position="466"/>
        <end position="556"/>
    </location>
</feature>
<dbReference type="Proteomes" id="UP000076798">
    <property type="component" value="Unassembled WGS sequence"/>
</dbReference>
<reference evidence="4 5" key="1">
    <citation type="journal article" date="2016" name="Mol. Biol. Evol.">
        <title>Comparative Genomics of Early-Diverging Mushroom-Forming Fungi Provides Insights into the Origins of Lignocellulose Decay Capabilities.</title>
        <authorList>
            <person name="Nagy L.G."/>
            <person name="Riley R."/>
            <person name="Tritt A."/>
            <person name="Adam C."/>
            <person name="Daum C."/>
            <person name="Floudas D."/>
            <person name="Sun H."/>
            <person name="Yadav J.S."/>
            <person name="Pangilinan J."/>
            <person name="Larsson K.H."/>
            <person name="Matsuura K."/>
            <person name="Barry K."/>
            <person name="Labutti K."/>
            <person name="Kuo R."/>
            <person name="Ohm R.A."/>
            <person name="Bhattacharya S.S."/>
            <person name="Shirouzu T."/>
            <person name="Yoshinaga Y."/>
            <person name="Martin F.M."/>
            <person name="Grigoriev I.V."/>
            <person name="Hibbett D.S."/>
        </authorList>
    </citation>
    <scope>NUCLEOTIDE SEQUENCE [LARGE SCALE GENOMIC DNA]</scope>
    <source>
        <strain evidence="4 5">HHB10207 ss-3</strain>
    </source>
</reference>
<dbReference type="SUPFAM" id="SSF51338">
    <property type="entry name" value="Composite domain of metallo-dependent hydrolases"/>
    <property type="match status" value="1"/>
</dbReference>
<dbReference type="PANTHER" id="PTHR11113">
    <property type="entry name" value="N-ACETYLGLUCOSAMINE-6-PHOSPHATE DEACETYLASE"/>
    <property type="match status" value="1"/>
</dbReference>
<sequence>MTSTFVKDVGGDDGEGSAGNGLLCFTNCLLAMENGSLVEKDLWIDTSKGIIVDSQKTFFQLRERPSRIIDLGGAILSPGFLDIQINGAYGFDFSIYTGNDEEYVSGLTRIANRIVETGVTSLVPTIITQEQSLYPKLLSLLRPRKTKGGANLLGWHAEGPFLQLAKRGAHEPTLIRSAPKEIESFAETYGPELSATPPVVNGKEDVYVKIITAAPEIPGILSSIPALTRPLLSSSSSTSSASSTSSSEKKEYGVTFSIGHSIASSDIAAEAVKSGARLITHLFNAMPQLHHRDPSIIGLLGVSPAFNSSPSALTKIKTSTSGSMTPRGTGLKEGKKSGIEVVKKKLSIASGTPGVVSEAISELPTPPGSPLLNPRTTAPSRAASISNIDLVEGPVFGDAKSGSWGGEEEGWRPYYGLIVDGIHSHPNSVRLAYMAHKDGCVLITDAMAFMDPHLPDGVYPWRDGKNLVRRGYKLFIEGSDTLAGSAVSMDSCIQNFARFTGCGLGEAIKCATYNPARCLRIENKKGTLRPGADADLTVIDPVGGDVLSVWVDGREVWSRE</sequence>
<dbReference type="InterPro" id="IPR032466">
    <property type="entry name" value="Metal_Hydrolase"/>
</dbReference>
<keyword evidence="5" id="KW-1185">Reference proteome</keyword>
<gene>
    <name evidence="4" type="ORF">SISSUDRAFT_988481</name>
</gene>
<name>A0A166BZQ9_9AGAM</name>
<dbReference type="InterPro" id="IPR006680">
    <property type="entry name" value="Amidohydro-rel"/>
</dbReference>
<feature type="region of interest" description="Disordered" evidence="2">
    <location>
        <begin position="314"/>
        <end position="333"/>
    </location>
</feature>
<keyword evidence="1 4" id="KW-0378">Hydrolase</keyword>
<evidence type="ECO:0000313" key="4">
    <source>
        <dbReference type="EMBL" id="KZT36916.1"/>
    </source>
</evidence>
<dbReference type="OrthoDB" id="10264777at2759"/>
<accession>A0A166BZQ9</accession>
<evidence type="ECO:0000256" key="1">
    <source>
        <dbReference type="ARBA" id="ARBA00022801"/>
    </source>
</evidence>
<dbReference type="SUPFAM" id="SSF51556">
    <property type="entry name" value="Metallo-dependent hydrolases"/>
    <property type="match status" value="1"/>
</dbReference>
<dbReference type="Gene3D" id="3.20.20.140">
    <property type="entry name" value="Metal-dependent hydrolases"/>
    <property type="match status" value="1"/>
</dbReference>
<protein>
    <submittedName>
        <fullName evidence="4">Metallo-dependent hydrolase</fullName>
    </submittedName>
</protein>
<evidence type="ECO:0000259" key="3">
    <source>
        <dbReference type="Pfam" id="PF01979"/>
    </source>
</evidence>
<feature type="compositionally biased region" description="Polar residues" evidence="2">
    <location>
        <begin position="314"/>
        <end position="326"/>
    </location>
</feature>
<dbReference type="GO" id="GO:0006046">
    <property type="term" value="P:N-acetylglucosamine catabolic process"/>
    <property type="evidence" value="ECO:0007669"/>
    <property type="project" value="TreeGrafter"/>
</dbReference>
<proteinExistence type="predicted"/>